<organism evidence="2">
    <name type="scientific">hydrothermal vent metagenome</name>
    <dbReference type="NCBI Taxonomy" id="652676"/>
    <lineage>
        <taxon>unclassified sequences</taxon>
        <taxon>metagenomes</taxon>
        <taxon>ecological metagenomes</taxon>
    </lineage>
</organism>
<dbReference type="EMBL" id="UOGL01000554">
    <property type="protein sequence ID" value="VAX41496.1"/>
    <property type="molecule type" value="Genomic_DNA"/>
</dbReference>
<reference evidence="2" key="1">
    <citation type="submission" date="2018-06" db="EMBL/GenBank/DDBJ databases">
        <authorList>
            <person name="Zhirakovskaya E."/>
        </authorList>
    </citation>
    <scope>NUCLEOTIDE SEQUENCE</scope>
</reference>
<keyword evidence="1" id="KW-0812">Transmembrane</keyword>
<protein>
    <submittedName>
        <fullName evidence="2">Uncharacterized protein</fullName>
    </submittedName>
</protein>
<dbReference type="AlphaFoldDB" id="A0A3B1DFA8"/>
<feature type="transmembrane region" description="Helical" evidence="1">
    <location>
        <begin position="41"/>
        <end position="63"/>
    </location>
</feature>
<evidence type="ECO:0000313" key="2">
    <source>
        <dbReference type="EMBL" id="VAX41496.1"/>
    </source>
</evidence>
<name>A0A3B1DFA8_9ZZZZ</name>
<keyword evidence="1" id="KW-1133">Transmembrane helix</keyword>
<gene>
    <name evidence="2" type="ORF">MNBD_PLANCTO02-2853</name>
</gene>
<proteinExistence type="predicted"/>
<accession>A0A3B1DFA8</accession>
<sequence>MNTSNEIGIEYLSWINREMKKVIKQSETTERKNKFQLSNNVYLMTILVLFLPYLIVGFSIYSLNLLHHI</sequence>
<keyword evidence="1" id="KW-0472">Membrane</keyword>
<evidence type="ECO:0000256" key="1">
    <source>
        <dbReference type="SAM" id="Phobius"/>
    </source>
</evidence>